<evidence type="ECO:0000256" key="4">
    <source>
        <dbReference type="SAM" id="MobiDB-lite"/>
    </source>
</evidence>
<protein>
    <submittedName>
        <fullName evidence="6">Protein BCL9-like protein</fullName>
    </submittedName>
</protein>
<feature type="compositionally biased region" description="Low complexity" evidence="4">
    <location>
        <begin position="676"/>
        <end position="694"/>
    </location>
</feature>
<accession>A0A443SA94</accession>
<evidence type="ECO:0000256" key="2">
    <source>
        <dbReference type="ARBA" id="ARBA00009200"/>
    </source>
</evidence>
<dbReference type="OrthoDB" id="6517066at2759"/>
<dbReference type="GO" id="GO:0003713">
    <property type="term" value="F:transcription coactivator activity"/>
    <property type="evidence" value="ECO:0007669"/>
    <property type="project" value="InterPro"/>
</dbReference>
<feature type="region of interest" description="Disordered" evidence="4">
    <location>
        <begin position="504"/>
        <end position="694"/>
    </location>
</feature>
<dbReference type="EMBL" id="NCKV01004840">
    <property type="protein sequence ID" value="RWS24471.1"/>
    <property type="molecule type" value="Genomic_DNA"/>
</dbReference>
<name>A0A443SA94_9ACAR</name>
<dbReference type="PANTHER" id="PTHR15185">
    <property type="entry name" value="BCL9"/>
    <property type="match status" value="1"/>
</dbReference>
<feature type="compositionally biased region" description="Low complexity" evidence="4">
    <location>
        <begin position="621"/>
        <end position="662"/>
    </location>
</feature>
<feature type="compositionally biased region" description="Polar residues" evidence="4">
    <location>
        <begin position="1"/>
        <end position="10"/>
    </location>
</feature>
<feature type="region of interest" description="Disordered" evidence="4">
    <location>
        <begin position="1"/>
        <end position="35"/>
    </location>
</feature>
<evidence type="ECO:0000256" key="3">
    <source>
        <dbReference type="ARBA" id="ARBA00023242"/>
    </source>
</evidence>
<feature type="compositionally biased region" description="Low complexity" evidence="4">
    <location>
        <begin position="511"/>
        <end position="526"/>
    </location>
</feature>
<evidence type="ECO:0000259" key="5">
    <source>
        <dbReference type="Pfam" id="PF11502"/>
    </source>
</evidence>
<dbReference type="STRING" id="299467.A0A443SA94"/>
<evidence type="ECO:0000313" key="6">
    <source>
        <dbReference type="EMBL" id="RWS24471.1"/>
    </source>
</evidence>
<evidence type="ECO:0000256" key="1">
    <source>
        <dbReference type="ARBA" id="ARBA00004123"/>
    </source>
</evidence>
<dbReference type="Proteomes" id="UP000288716">
    <property type="component" value="Unassembled WGS sequence"/>
</dbReference>
<organism evidence="6 7">
    <name type="scientific">Leptotrombidium deliense</name>
    <dbReference type="NCBI Taxonomy" id="299467"/>
    <lineage>
        <taxon>Eukaryota</taxon>
        <taxon>Metazoa</taxon>
        <taxon>Ecdysozoa</taxon>
        <taxon>Arthropoda</taxon>
        <taxon>Chelicerata</taxon>
        <taxon>Arachnida</taxon>
        <taxon>Acari</taxon>
        <taxon>Acariformes</taxon>
        <taxon>Trombidiformes</taxon>
        <taxon>Prostigmata</taxon>
        <taxon>Anystina</taxon>
        <taxon>Parasitengona</taxon>
        <taxon>Trombiculoidea</taxon>
        <taxon>Trombiculidae</taxon>
        <taxon>Leptotrombidium</taxon>
    </lineage>
</organism>
<evidence type="ECO:0000313" key="7">
    <source>
        <dbReference type="Proteomes" id="UP000288716"/>
    </source>
</evidence>
<feature type="compositionally biased region" description="Low complexity" evidence="4">
    <location>
        <begin position="563"/>
        <end position="575"/>
    </location>
</feature>
<dbReference type="GO" id="GO:0008013">
    <property type="term" value="F:beta-catenin binding"/>
    <property type="evidence" value="ECO:0007669"/>
    <property type="project" value="InterPro"/>
</dbReference>
<keyword evidence="3" id="KW-0539">Nucleus</keyword>
<comment type="caution">
    <text evidence="6">The sequence shown here is derived from an EMBL/GenBank/DDBJ whole genome shotgun (WGS) entry which is preliminary data.</text>
</comment>
<comment type="similarity">
    <text evidence="2">Belongs to the BCL9 family.</text>
</comment>
<dbReference type="VEuPathDB" id="VectorBase:LDEU007569"/>
<gene>
    <name evidence="6" type="ORF">B4U80_05513</name>
</gene>
<feature type="domain" description="B-cell lymphoma 9 beta-catenin binding" evidence="5">
    <location>
        <begin position="378"/>
        <end position="402"/>
    </location>
</feature>
<comment type="subcellular location">
    <subcellularLocation>
        <location evidence="1">Nucleus</location>
    </subcellularLocation>
</comment>
<feature type="compositionally biased region" description="Pro residues" evidence="4">
    <location>
        <begin position="544"/>
        <end position="562"/>
    </location>
</feature>
<dbReference type="PANTHER" id="PTHR15185:SF6">
    <property type="entry name" value="B-CELL LYMPHOMA 9 BETA-CATENIN BINDING DOMAIN-CONTAINING PROTEIN"/>
    <property type="match status" value="1"/>
</dbReference>
<dbReference type="InterPro" id="IPR024670">
    <property type="entry name" value="BCL9_beta-catenin-bd_dom"/>
</dbReference>
<dbReference type="Gene3D" id="3.30.40.10">
    <property type="entry name" value="Zinc/RING finger domain, C3HC4 (zinc finger)"/>
    <property type="match status" value="1"/>
</dbReference>
<feature type="compositionally biased region" description="Polar residues" evidence="4">
    <location>
        <begin position="576"/>
        <end position="592"/>
    </location>
</feature>
<dbReference type="GO" id="GO:0045944">
    <property type="term" value="P:positive regulation of transcription by RNA polymerase II"/>
    <property type="evidence" value="ECO:0007669"/>
    <property type="project" value="TreeGrafter"/>
</dbReference>
<sequence length="694" mass="73169">MGATTTNTGQEFGANKEEQKAVSNAASAECDSKRKLGADSSVNASAAVNSGESDVTVSCCKAVNNEKFADGQSGVGQSCGLSASAMELLGEGKLPSLTADLVAKDCMPPNSIAVKGDLQPPPMMSLPPATTAHDSSMNSSLHKSANHRNAVHGKGSMSMDSQYMQQQSQVFVFTTQLANHAADALMNGQYPSIIAFHCSQPATKDLLSKHPLNEQQFKQGPNSWLNNFAQFKQQGAKGMKANAGMSPNVLNTQYPPFRGNGNRSVCVRPCSHGPGSCPGPAMGPTGNSDPNWPPMSDMCADIGWQSQQFANNSPNVPPNMRHPNSMATNRGCAPGHPGMSPTVAQNSFSNNQMCFPHSNCGMPMPSSMPTGTKIPDENLTPQQRQHREEQLAKIREIEMMINGSESMNNPQANMSHVNMRMPAPNQQMGGPCGPGMMDSCPPNSCMAPENEHSNDPMAVNMNNPSSVIGPNCGMANCTTNHPNMPPNCAQMEWQKMQQQFFDDRRRKCPTQMSGSSHPSPMSQTSSLNSPNPSIAPSPGKRMAGPPPPYRQGPRPLSSPHPSSPAANSSRSLPSPQIQSPADSSRPFSTGTSCRLPPYASPGPPTPLGDNVNVPINSPKPGANTSLSSTTSAGASNTPISRTPTTTGCNTTPSNPTSNTSPSMKKNANLSSNTLTSDNAKSDSSLNSSGLMSEM</sequence>
<dbReference type="InterPro" id="IPR013083">
    <property type="entry name" value="Znf_RING/FYVE/PHD"/>
</dbReference>
<dbReference type="InterPro" id="IPR015668">
    <property type="entry name" value="Bcl-9/Bcl-9l"/>
</dbReference>
<feature type="compositionally biased region" description="Polar residues" evidence="4">
    <location>
        <begin position="663"/>
        <end position="675"/>
    </location>
</feature>
<dbReference type="GO" id="GO:0060070">
    <property type="term" value="P:canonical Wnt signaling pathway"/>
    <property type="evidence" value="ECO:0007669"/>
    <property type="project" value="InterPro"/>
</dbReference>
<proteinExistence type="inferred from homology"/>
<dbReference type="GO" id="GO:1990907">
    <property type="term" value="C:beta-catenin-TCF complex"/>
    <property type="evidence" value="ECO:0007669"/>
    <property type="project" value="TreeGrafter"/>
</dbReference>
<keyword evidence="7" id="KW-1185">Reference proteome</keyword>
<reference evidence="6 7" key="1">
    <citation type="journal article" date="2018" name="Gigascience">
        <title>Genomes of trombidid mites reveal novel predicted allergens and laterally-transferred genes associated with secondary metabolism.</title>
        <authorList>
            <person name="Dong X."/>
            <person name="Chaisiri K."/>
            <person name="Xia D."/>
            <person name="Armstrong S.D."/>
            <person name="Fang Y."/>
            <person name="Donnelly M.J."/>
            <person name="Kadowaki T."/>
            <person name="McGarry J.W."/>
            <person name="Darby A.C."/>
            <person name="Makepeace B.L."/>
        </authorList>
    </citation>
    <scope>NUCLEOTIDE SEQUENCE [LARGE SCALE GENOMIC DNA]</scope>
    <source>
        <strain evidence="6">UoL-UT</strain>
    </source>
</reference>
<dbReference type="Pfam" id="PF11502">
    <property type="entry name" value="BCL9"/>
    <property type="match status" value="1"/>
</dbReference>
<dbReference type="AlphaFoldDB" id="A0A443SA94"/>